<accession>A0A0B2UPQ4</accession>
<sequence length="105" mass="12099">MHKHLNAAEAPHALGTLYELIPDSTFQSRTRLQFAIKSPRHRRDFLQIPNASVVQGERTGVRRATGFRTKTSRHTNTPQINRLHNERRVCNTLCHTLQQPLIQPL</sequence>
<reference evidence="1 2" key="1">
    <citation type="submission" date="2014-11" db="EMBL/GenBank/DDBJ databases">
        <title>Genetic blueprint of the zoonotic pathogen Toxocara canis.</title>
        <authorList>
            <person name="Zhu X.-Q."/>
            <person name="Korhonen P.K."/>
            <person name="Cai H."/>
            <person name="Young N.D."/>
            <person name="Nejsum P."/>
            <person name="von Samson-Himmelstjerna G."/>
            <person name="Boag P.R."/>
            <person name="Tan P."/>
            <person name="Li Q."/>
            <person name="Min J."/>
            <person name="Yang Y."/>
            <person name="Wang X."/>
            <person name="Fang X."/>
            <person name="Hall R.S."/>
            <person name="Hofmann A."/>
            <person name="Sternberg P.W."/>
            <person name="Jex A.R."/>
            <person name="Gasser R.B."/>
        </authorList>
    </citation>
    <scope>NUCLEOTIDE SEQUENCE [LARGE SCALE GENOMIC DNA]</scope>
    <source>
        <strain evidence="1">PN_DK_2014</strain>
    </source>
</reference>
<name>A0A0B2UPQ4_TOXCA</name>
<evidence type="ECO:0000313" key="2">
    <source>
        <dbReference type="Proteomes" id="UP000031036"/>
    </source>
</evidence>
<organism evidence="1 2">
    <name type="scientific">Toxocara canis</name>
    <name type="common">Canine roundworm</name>
    <dbReference type="NCBI Taxonomy" id="6265"/>
    <lineage>
        <taxon>Eukaryota</taxon>
        <taxon>Metazoa</taxon>
        <taxon>Ecdysozoa</taxon>
        <taxon>Nematoda</taxon>
        <taxon>Chromadorea</taxon>
        <taxon>Rhabditida</taxon>
        <taxon>Spirurina</taxon>
        <taxon>Ascaridomorpha</taxon>
        <taxon>Ascaridoidea</taxon>
        <taxon>Toxocaridae</taxon>
        <taxon>Toxocara</taxon>
    </lineage>
</organism>
<protein>
    <submittedName>
        <fullName evidence="1">Uncharacterized protein</fullName>
    </submittedName>
</protein>
<dbReference type="Proteomes" id="UP000031036">
    <property type="component" value="Unassembled WGS sequence"/>
</dbReference>
<dbReference type="AlphaFoldDB" id="A0A0B2UPQ4"/>
<proteinExistence type="predicted"/>
<dbReference type="EMBL" id="JPKZ01022847">
    <property type="protein sequence ID" value="KHN70910.1"/>
    <property type="molecule type" value="Genomic_DNA"/>
</dbReference>
<comment type="caution">
    <text evidence="1">The sequence shown here is derived from an EMBL/GenBank/DDBJ whole genome shotgun (WGS) entry which is preliminary data.</text>
</comment>
<evidence type="ECO:0000313" key="1">
    <source>
        <dbReference type="EMBL" id="KHN70910.1"/>
    </source>
</evidence>
<gene>
    <name evidence="1" type="ORF">Tcan_12107</name>
</gene>
<keyword evidence="2" id="KW-1185">Reference proteome</keyword>